<keyword evidence="2" id="KW-0472">Membrane</keyword>
<evidence type="ECO:0000256" key="1">
    <source>
        <dbReference type="SAM" id="MobiDB-lite"/>
    </source>
</evidence>
<dbReference type="AlphaFoldDB" id="A0A4Y7XCT4"/>
<dbReference type="PANTHER" id="PTHR40278:SF2">
    <property type="entry name" value="TYPE IV PILUS INNER MEMBRANE COMPONENT PILN"/>
    <property type="match status" value="1"/>
</dbReference>
<dbReference type="OrthoDB" id="5296173at2"/>
<dbReference type="RefSeq" id="WP_134244050.1">
    <property type="nucleotide sequence ID" value="NZ_SNTY01000018.1"/>
</dbReference>
<reference evidence="3 4" key="1">
    <citation type="submission" date="2019-03" db="EMBL/GenBank/DDBJ databases">
        <title>Alkanindiges illinoisensis: a potential pathogenic isolated from ascites of a gastric cancer patient with abdominal metastasis.</title>
        <authorList>
            <person name="Hu X."/>
            <person name="Yang B."/>
            <person name="Yan X."/>
            <person name="Lin L."/>
            <person name="Zhao H."/>
            <person name="Zhou F."/>
            <person name="Su B."/>
            <person name="Chen J."/>
            <person name="Rui Y."/>
            <person name="Wang Q."/>
            <person name="Zheng L."/>
        </authorList>
    </citation>
    <scope>NUCLEOTIDE SEQUENCE [LARGE SCALE GENOMIC DNA]</scope>
    <source>
        <strain evidence="3 4">NFYY 23406</strain>
    </source>
</reference>
<keyword evidence="4" id="KW-1185">Reference proteome</keyword>
<gene>
    <name evidence="3" type="ORF">E2B99_06015</name>
</gene>
<keyword evidence="2" id="KW-0812">Transmembrane</keyword>
<dbReference type="STRING" id="1120977.GCA_000619845_02041"/>
<evidence type="ECO:0000313" key="4">
    <source>
        <dbReference type="Proteomes" id="UP000297834"/>
    </source>
</evidence>
<comment type="caution">
    <text evidence="3">The sequence shown here is derived from an EMBL/GenBank/DDBJ whole genome shotgun (WGS) entry which is preliminary data.</text>
</comment>
<proteinExistence type="predicted"/>
<accession>A0A4Y7XCT4</accession>
<evidence type="ECO:0008006" key="5">
    <source>
        <dbReference type="Google" id="ProtNLM"/>
    </source>
</evidence>
<organism evidence="3 4">
    <name type="scientific">Alkanindiges illinoisensis</name>
    <dbReference type="NCBI Taxonomy" id="197183"/>
    <lineage>
        <taxon>Bacteria</taxon>
        <taxon>Pseudomonadati</taxon>
        <taxon>Pseudomonadota</taxon>
        <taxon>Gammaproteobacteria</taxon>
        <taxon>Moraxellales</taxon>
        <taxon>Moraxellaceae</taxon>
        <taxon>Alkanindiges</taxon>
    </lineage>
</organism>
<feature type="compositionally biased region" description="Low complexity" evidence="1">
    <location>
        <begin position="199"/>
        <end position="222"/>
    </location>
</feature>
<dbReference type="Pfam" id="PF05137">
    <property type="entry name" value="PilN"/>
    <property type="match status" value="1"/>
</dbReference>
<dbReference type="Proteomes" id="UP000297834">
    <property type="component" value="Unassembled WGS sequence"/>
</dbReference>
<dbReference type="InterPro" id="IPR052534">
    <property type="entry name" value="Extracell_DNA_Util/SecSys_Comp"/>
</dbReference>
<evidence type="ECO:0000256" key="2">
    <source>
        <dbReference type="SAM" id="Phobius"/>
    </source>
</evidence>
<dbReference type="GO" id="GO:0043683">
    <property type="term" value="P:type IV pilus assembly"/>
    <property type="evidence" value="ECO:0007669"/>
    <property type="project" value="TreeGrafter"/>
</dbReference>
<evidence type="ECO:0000313" key="3">
    <source>
        <dbReference type="EMBL" id="TEU27943.1"/>
    </source>
</evidence>
<dbReference type="EMBL" id="SNTY01000018">
    <property type="protein sequence ID" value="TEU27943.1"/>
    <property type="molecule type" value="Genomic_DNA"/>
</dbReference>
<dbReference type="PANTHER" id="PTHR40278">
    <property type="entry name" value="DNA UTILIZATION PROTEIN HOFN"/>
    <property type="match status" value="1"/>
</dbReference>
<feature type="transmembrane region" description="Helical" evidence="2">
    <location>
        <begin position="21"/>
        <end position="43"/>
    </location>
</feature>
<sequence length="222" mass="24863">MAKINLLPWREALREQRKKEFISISIGVFLLGLVLSALAWAFVNQRLNDQQQANQLVQTANSELDVRLKALDGLQAHRDEIIERMKLIQDLQGKRPVVVRLFDEVARLTPDQMFITRFERKDDKFIINGRAESPNTVSEFLRNLENSPWFRNAFMNSYTAKATDTQPKPSGTVLPRPEDSFGEFLVTVDISDEAATMDASTNASVSAPVSTSAPAPTTGGQQ</sequence>
<name>A0A4Y7XCT4_9GAMM</name>
<protein>
    <recommendedName>
        <fullName evidence="5">Pilus assembly protein PilN</fullName>
    </recommendedName>
</protein>
<dbReference type="GO" id="GO:0043107">
    <property type="term" value="P:type IV pilus-dependent motility"/>
    <property type="evidence" value="ECO:0007669"/>
    <property type="project" value="TreeGrafter"/>
</dbReference>
<dbReference type="InterPro" id="IPR007813">
    <property type="entry name" value="PilN"/>
</dbReference>
<feature type="region of interest" description="Disordered" evidence="1">
    <location>
        <begin position="198"/>
        <end position="222"/>
    </location>
</feature>
<keyword evidence="2" id="KW-1133">Transmembrane helix</keyword>